<comment type="similarity">
    <text evidence="1">Belongs to the ParD antitoxin family.</text>
</comment>
<evidence type="ECO:0000256" key="5">
    <source>
        <dbReference type="SAM" id="Coils"/>
    </source>
</evidence>
<comment type="function">
    <text evidence="4">Antitoxin component of a type II toxin-antitoxin (TA) system. Neutralizes the effect of toxin ParE.</text>
</comment>
<dbReference type="InterPro" id="IPR038296">
    <property type="entry name" value="ParD_sf"/>
</dbReference>
<name>A0A317CDL7_9GAMM</name>
<dbReference type="AlphaFoldDB" id="A0A317CDL7"/>
<organism evidence="6 7">
    <name type="scientific">Leucothrix pacifica</name>
    <dbReference type="NCBI Taxonomy" id="1247513"/>
    <lineage>
        <taxon>Bacteria</taxon>
        <taxon>Pseudomonadati</taxon>
        <taxon>Pseudomonadota</taxon>
        <taxon>Gammaproteobacteria</taxon>
        <taxon>Thiotrichales</taxon>
        <taxon>Thiotrichaceae</taxon>
        <taxon>Leucothrix</taxon>
    </lineage>
</organism>
<dbReference type="NCBIfam" id="TIGR02606">
    <property type="entry name" value="antidote_CC2985"/>
    <property type="match status" value="1"/>
</dbReference>
<gene>
    <name evidence="6" type="ORF">DKW60_15265</name>
</gene>
<accession>A0A317CDL7</accession>
<dbReference type="GO" id="GO:0006355">
    <property type="term" value="P:regulation of DNA-templated transcription"/>
    <property type="evidence" value="ECO:0007669"/>
    <property type="project" value="InterPro"/>
</dbReference>
<reference evidence="6 7" key="1">
    <citation type="submission" date="2018-05" db="EMBL/GenBank/DDBJ databases">
        <title>Leucothrix arctica sp. nov., isolated from Arctic seawater.</title>
        <authorList>
            <person name="Choi A."/>
            <person name="Baek K."/>
        </authorList>
    </citation>
    <scope>NUCLEOTIDE SEQUENCE [LARGE SCALE GENOMIC DNA]</scope>
    <source>
        <strain evidence="6 7">JCM 18388</strain>
    </source>
</reference>
<dbReference type="PANTHER" id="PTHR36582:SF2">
    <property type="entry name" value="ANTITOXIN PARD"/>
    <property type="match status" value="1"/>
</dbReference>
<evidence type="ECO:0000256" key="1">
    <source>
        <dbReference type="ARBA" id="ARBA00008580"/>
    </source>
</evidence>
<dbReference type="InterPro" id="IPR022789">
    <property type="entry name" value="ParD"/>
</dbReference>
<sequence length="85" mass="9687">MKNTSISLNEHFQEFISNQVSSGNYASVSEVVRTALRMLEEHEMKVQRLRDEIQKGLDSGTITGEQHHERFAKKRAEALEARGIS</sequence>
<keyword evidence="3" id="KW-1277">Toxin-antitoxin system</keyword>
<dbReference type="InterPro" id="IPR010985">
    <property type="entry name" value="Ribbon_hlx_hlx"/>
</dbReference>
<dbReference type="Proteomes" id="UP000245539">
    <property type="component" value="Unassembled WGS sequence"/>
</dbReference>
<proteinExistence type="inferred from homology"/>
<dbReference type="CDD" id="cd22231">
    <property type="entry name" value="RHH_NikR_HicB-like"/>
    <property type="match status" value="1"/>
</dbReference>
<protein>
    <recommendedName>
        <fullName evidence="2">Antitoxin ParD</fullName>
    </recommendedName>
</protein>
<evidence type="ECO:0000256" key="2">
    <source>
        <dbReference type="ARBA" id="ARBA00017940"/>
    </source>
</evidence>
<dbReference type="OrthoDB" id="9811310at2"/>
<dbReference type="EMBL" id="QGKM01000046">
    <property type="protein sequence ID" value="PWQ95433.1"/>
    <property type="molecule type" value="Genomic_DNA"/>
</dbReference>
<dbReference type="PANTHER" id="PTHR36582">
    <property type="entry name" value="ANTITOXIN PARD"/>
    <property type="match status" value="1"/>
</dbReference>
<evidence type="ECO:0000313" key="6">
    <source>
        <dbReference type="EMBL" id="PWQ95433.1"/>
    </source>
</evidence>
<dbReference type="SUPFAM" id="SSF47598">
    <property type="entry name" value="Ribbon-helix-helix"/>
    <property type="match status" value="1"/>
</dbReference>
<evidence type="ECO:0000256" key="3">
    <source>
        <dbReference type="ARBA" id="ARBA00022649"/>
    </source>
</evidence>
<evidence type="ECO:0000256" key="4">
    <source>
        <dbReference type="ARBA" id="ARBA00037106"/>
    </source>
</evidence>
<keyword evidence="7" id="KW-1185">Reference proteome</keyword>
<dbReference type="Gene3D" id="6.10.10.120">
    <property type="entry name" value="Antitoxin ParD1-like"/>
    <property type="match status" value="1"/>
</dbReference>
<dbReference type="Pfam" id="PF03693">
    <property type="entry name" value="ParD_antitoxin"/>
    <property type="match status" value="1"/>
</dbReference>
<evidence type="ECO:0000313" key="7">
    <source>
        <dbReference type="Proteomes" id="UP000245539"/>
    </source>
</evidence>
<feature type="coiled-coil region" evidence="5">
    <location>
        <begin position="32"/>
        <end position="59"/>
    </location>
</feature>
<dbReference type="RefSeq" id="WP_109838523.1">
    <property type="nucleotide sequence ID" value="NZ_QGKM01000046.1"/>
</dbReference>
<keyword evidence="5" id="KW-0175">Coiled coil</keyword>
<comment type="caution">
    <text evidence="6">The sequence shown here is derived from an EMBL/GenBank/DDBJ whole genome shotgun (WGS) entry which is preliminary data.</text>
</comment>